<protein>
    <submittedName>
        <fullName evidence="2">Gx transporter family protein</fullName>
    </submittedName>
</protein>
<name>A0AAE3EH09_9SPIR</name>
<gene>
    <name evidence="2" type="ORF">K7J14_06420</name>
</gene>
<feature type="transmembrane region" description="Helical" evidence="1">
    <location>
        <begin position="135"/>
        <end position="156"/>
    </location>
</feature>
<proteinExistence type="predicted"/>
<feature type="transmembrane region" description="Helical" evidence="1">
    <location>
        <begin position="198"/>
        <end position="218"/>
    </location>
</feature>
<dbReference type="InterPro" id="IPR010898">
    <property type="entry name" value="Hpre_diP_synth_I"/>
</dbReference>
<keyword evidence="3" id="KW-1185">Reference proteome</keyword>
<dbReference type="Proteomes" id="UP001198163">
    <property type="component" value="Unassembled WGS sequence"/>
</dbReference>
<dbReference type="RefSeq" id="WP_230754495.1">
    <property type="nucleotide sequence ID" value="NZ_JAINWA010000001.1"/>
</dbReference>
<feature type="transmembrane region" description="Helical" evidence="1">
    <location>
        <begin position="40"/>
        <end position="62"/>
    </location>
</feature>
<evidence type="ECO:0000256" key="1">
    <source>
        <dbReference type="SAM" id="Phobius"/>
    </source>
</evidence>
<accession>A0AAE3EH09</accession>
<organism evidence="2 3">
    <name type="scientific">Teretinema zuelzerae</name>
    <dbReference type="NCBI Taxonomy" id="156"/>
    <lineage>
        <taxon>Bacteria</taxon>
        <taxon>Pseudomonadati</taxon>
        <taxon>Spirochaetota</taxon>
        <taxon>Spirochaetia</taxon>
        <taxon>Spirochaetales</taxon>
        <taxon>Treponemataceae</taxon>
        <taxon>Teretinema</taxon>
    </lineage>
</organism>
<sequence length="354" mass="37541">MIRSSRTEIATAWFGALCFFLSAVEYLIPKPLPFLRLGLANLPIMLATEILPLPAFAVLVLVKILAQGLIGGTLFSYIFLFSAAGTLSSALLMYLLALPGKRRISYAGISVAGAFASNAAQLGMARWYIFGPSAWYIAPPFLAVGAVSGLLLGLFANRFASRSQWLEGLRSGTGSLPKDAFDPDSGAQTGPAARKQGFFNAPAFRAAAGFAFLGVLLFSDNPAIQGAVVAAAAVLLICDGGKISSVPALVMTAGIIGFNLLTPFGKVLYQPFGLPITEGALLSGIQKALTVEGMLFISRWMMKSGFRLPGKPGELIARVLSILGYLTARKSRFDPKEPIASIDRIMLGDETEPR</sequence>
<dbReference type="Pfam" id="PF07456">
    <property type="entry name" value="Hpre_diP_synt_I"/>
    <property type="match status" value="1"/>
</dbReference>
<feature type="transmembrane region" description="Helical" evidence="1">
    <location>
        <begin position="224"/>
        <end position="241"/>
    </location>
</feature>
<keyword evidence="1" id="KW-1133">Transmembrane helix</keyword>
<feature type="transmembrane region" description="Helical" evidence="1">
    <location>
        <begin position="12"/>
        <end position="28"/>
    </location>
</feature>
<feature type="transmembrane region" description="Helical" evidence="1">
    <location>
        <begin position="74"/>
        <end position="97"/>
    </location>
</feature>
<keyword evidence="1" id="KW-0472">Membrane</keyword>
<comment type="caution">
    <text evidence="2">The sequence shown here is derived from an EMBL/GenBank/DDBJ whole genome shotgun (WGS) entry which is preliminary data.</text>
</comment>
<dbReference type="EMBL" id="JAINWA010000001">
    <property type="protein sequence ID" value="MCD1654337.1"/>
    <property type="molecule type" value="Genomic_DNA"/>
</dbReference>
<evidence type="ECO:0000313" key="2">
    <source>
        <dbReference type="EMBL" id="MCD1654337.1"/>
    </source>
</evidence>
<keyword evidence="1" id="KW-0812">Transmembrane</keyword>
<dbReference type="Gene3D" id="1.10.1760.20">
    <property type="match status" value="1"/>
</dbReference>
<dbReference type="AlphaFoldDB" id="A0AAE3EH09"/>
<reference evidence="2" key="1">
    <citation type="submission" date="2021-08" db="EMBL/GenBank/DDBJ databases">
        <title>Comparative analyses of Brucepasteria parasyntrophica and Teretinema zuelzerae.</title>
        <authorList>
            <person name="Song Y."/>
            <person name="Brune A."/>
        </authorList>
    </citation>
    <scope>NUCLEOTIDE SEQUENCE</scope>
    <source>
        <strain evidence="2">DSM 1903</strain>
    </source>
</reference>
<feature type="transmembrane region" description="Helical" evidence="1">
    <location>
        <begin position="248"/>
        <end position="269"/>
    </location>
</feature>
<evidence type="ECO:0000313" key="3">
    <source>
        <dbReference type="Proteomes" id="UP001198163"/>
    </source>
</evidence>